<evidence type="ECO:0000313" key="3">
    <source>
        <dbReference type="Proteomes" id="UP001472677"/>
    </source>
</evidence>
<keyword evidence="3" id="KW-1185">Reference proteome</keyword>
<name>A0ABR2FNG8_9ROSI</name>
<accession>A0ABR2FNG8</accession>
<feature type="coiled-coil region" evidence="1">
    <location>
        <begin position="78"/>
        <end position="126"/>
    </location>
</feature>
<gene>
    <name evidence="2" type="ORF">V6N12_067921</name>
</gene>
<protein>
    <submittedName>
        <fullName evidence="2">Uncharacterized protein</fullName>
    </submittedName>
</protein>
<dbReference type="EMBL" id="JBBPBM010000005">
    <property type="protein sequence ID" value="KAK8583659.1"/>
    <property type="molecule type" value="Genomic_DNA"/>
</dbReference>
<reference evidence="2 3" key="1">
    <citation type="journal article" date="2024" name="G3 (Bethesda)">
        <title>Genome assembly of Hibiscus sabdariffa L. provides insights into metabolisms of medicinal natural products.</title>
        <authorList>
            <person name="Kim T."/>
        </authorList>
    </citation>
    <scope>NUCLEOTIDE SEQUENCE [LARGE SCALE GENOMIC DNA]</scope>
    <source>
        <strain evidence="2">TK-2024</strain>
        <tissue evidence="2">Old leaves</tissue>
    </source>
</reference>
<keyword evidence="1" id="KW-0175">Coiled coil</keyword>
<organism evidence="2 3">
    <name type="scientific">Hibiscus sabdariffa</name>
    <name type="common">roselle</name>
    <dbReference type="NCBI Taxonomy" id="183260"/>
    <lineage>
        <taxon>Eukaryota</taxon>
        <taxon>Viridiplantae</taxon>
        <taxon>Streptophyta</taxon>
        <taxon>Embryophyta</taxon>
        <taxon>Tracheophyta</taxon>
        <taxon>Spermatophyta</taxon>
        <taxon>Magnoliopsida</taxon>
        <taxon>eudicotyledons</taxon>
        <taxon>Gunneridae</taxon>
        <taxon>Pentapetalae</taxon>
        <taxon>rosids</taxon>
        <taxon>malvids</taxon>
        <taxon>Malvales</taxon>
        <taxon>Malvaceae</taxon>
        <taxon>Malvoideae</taxon>
        <taxon>Hibiscus</taxon>
    </lineage>
</organism>
<evidence type="ECO:0000256" key="1">
    <source>
        <dbReference type="SAM" id="Coils"/>
    </source>
</evidence>
<dbReference type="PANTHER" id="PTHR48200">
    <property type="entry name" value="PROTEIN, PUTATIVE-RELATED"/>
    <property type="match status" value="1"/>
</dbReference>
<comment type="caution">
    <text evidence="2">The sequence shown here is derived from an EMBL/GenBank/DDBJ whole genome shotgun (WGS) entry which is preliminary data.</text>
</comment>
<dbReference type="PANTHER" id="PTHR48200:SF1">
    <property type="entry name" value="AMINOTRANSFERASE-LIKE PLANT MOBILE DOMAIN-CONTAINING PROTEIN"/>
    <property type="match status" value="1"/>
</dbReference>
<evidence type="ECO:0000313" key="2">
    <source>
        <dbReference type="EMBL" id="KAK8583659.1"/>
    </source>
</evidence>
<proteinExistence type="predicted"/>
<dbReference type="Proteomes" id="UP001472677">
    <property type="component" value="Unassembled WGS sequence"/>
</dbReference>
<sequence>MQFISTTHGLDTSGFEHQGDDYKAKAREMNRSWKTIYKVEVYEDSSSFIPGYEQWRISRVNYTIPHANRIRDGLGSTIKELTVKLMKAKKRIDSYARKYEAIKKQVKKKTRELEIVAQELNRSQDQN</sequence>